<evidence type="ECO:0000313" key="8">
    <source>
        <dbReference type="EMBL" id="CRX37387.1"/>
    </source>
</evidence>
<evidence type="ECO:0000256" key="3">
    <source>
        <dbReference type="ARBA" id="ARBA00022475"/>
    </source>
</evidence>
<reference evidence="9" key="1">
    <citation type="submission" date="2015-06" db="EMBL/GenBank/DDBJ databases">
        <authorList>
            <person name="Bertelli C."/>
        </authorList>
    </citation>
    <scope>NUCLEOTIDE SEQUENCE [LARGE SCALE GENOMIC DNA]</scope>
    <source>
        <strain evidence="9">CRIB-30</strain>
    </source>
</reference>
<evidence type="ECO:0000256" key="5">
    <source>
        <dbReference type="ARBA" id="ARBA00022989"/>
    </source>
</evidence>
<dbReference type="AlphaFoldDB" id="A0A0H5DMZ3"/>
<dbReference type="PRINTS" id="PR00953">
    <property type="entry name" value="TYPE3IMRPROT"/>
</dbReference>
<feature type="transmembrane region" description="Helical" evidence="7">
    <location>
        <begin position="21"/>
        <end position="43"/>
    </location>
</feature>
<keyword evidence="9" id="KW-1185">Reference proteome</keyword>
<proteinExistence type="inferred from homology"/>
<dbReference type="InterPro" id="IPR002010">
    <property type="entry name" value="T3SS_IM_R"/>
</dbReference>
<protein>
    <submittedName>
        <fullName evidence="8">Putative type III secretion inner membrane protein SctT</fullName>
    </submittedName>
</protein>
<accession>A0A0H5DMZ3</accession>
<keyword evidence="3" id="KW-1003">Cell membrane</keyword>
<dbReference type="Pfam" id="PF01311">
    <property type="entry name" value="Bac_export_1"/>
    <property type="match status" value="1"/>
</dbReference>
<dbReference type="GO" id="GO:0006605">
    <property type="term" value="P:protein targeting"/>
    <property type="evidence" value="ECO:0007669"/>
    <property type="project" value="InterPro"/>
</dbReference>
<evidence type="ECO:0000256" key="2">
    <source>
        <dbReference type="ARBA" id="ARBA00009772"/>
    </source>
</evidence>
<keyword evidence="6 7" id="KW-0472">Membrane</keyword>
<feature type="transmembrane region" description="Helical" evidence="7">
    <location>
        <begin position="49"/>
        <end position="68"/>
    </location>
</feature>
<feature type="transmembrane region" description="Helical" evidence="7">
    <location>
        <begin position="186"/>
        <end position="212"/>
    </location>
</feature>
<dbReference type="GO" id="GO:0005886">
    <property type="term" value="C:plasma membrane"/>
    <property type="evidence" value="ECO:0007669"/>
    <property type="project" value="UniProtKB-SubCell"/>
</dbReference>
<evidence type="ECO:0000313" key="9">
    <source>
        <dbReference type="Proteomes" id="UP000220251"/>
    </source>
</evidence>
<dbReference type="PANTHER" id="PTHR30065">
    <property type="entry name" value="FLAGELLAR BIOSYNTHETIC PROTEIN FLIR"/>
    <property type="match status" value="1"/>
</dbReference>
<dbReference type="PANTHER" id="PTHR30065:SF1">
    <property type="entry name" value="SURFACE PRESENTATION OF ANTIGENS PROTEIN SPAR"/>
    <property type="match status" value="1"/>
</dbReference>
<comment type="similarity">
    <text evidence="2">Belongs to the FliR/MopE/SpaR family.</text>
</comment>
<feature type="transmembrane region" description="Helical" evidence="7">
    <location>
        <begin position="143"/>
        <end position="165"/>
    </location>
</feature>
<evidence type="ECO:0000256" key="1">
    <source>
        <dbReference type="ARBA" id="ARBA00004651"/>
    </source>
</evidence>
<dbReference type="OrthoDB" id="9797790at2"/>
<dbReference type="Proteomes" id="UP000220251">
    <property type="component" value="Unassembled WGS sequence"/>
</dbReference>
<dbReference type="RefSeq" id="WP_098037244.1">
    <property type="nucleotide sequence ID" value="NZ_CWGJ01000001.1"/>
</dbReference>
<keyword evidence="5 7" id="KW-1133">Transmembrane helix</keyword>
<keyword evidence="4 7" id="KW-0812">Transmembrane</keyword>
<evidence type="ECO:0000256" key="6">
    <source>
        <dbReference type="ARBA" id="ARBA00023136"/>
    </source>
</evidence>
<evidence type="ECO:0000256" key="7">
    <source>
        <dbReference type="SAM" id="Phobius"/>
    </source>
</evidence>
<dbReference type="EMBL" id="CWGJ01000001">
    <property type="protein sequence ID" value="CRX37387.1"/>
    <property type="molecule type" value="Genomic_DNA"/>
</dbReference>
<name>A0A0H5DMZ3_9BACT</name>
<evidence type="ECO:0000256" key="4">
    <source>
        <dbReference type="ARBA" id="ARBA00022692"/>
    </source>
</evidence>
<organism evidence="8 9">
    <name type="scientific">Estrella lausannensis</name>
    <dbReference type="NCBI Taxonomy" id="483423"/>
    <lineage>
        <taxon>Bacteria</taxon>
        <taxon>Pseudomonadati</taxon>
        <taxon>Chlamydiota</taxon>
        <taxon>Chlamydiia</taxon>
        <taxon>Parachlamydiales</taxon>
        <taxon>Candidatus Criblamydiaceae</taxon>
        <taxon>Estrella</taxon>
    </lineage>
</organism>
<feature type="transmembrane region" description="Helical" evidence="7">
    <location>
        <begin position="232"/>
        <end position="252"/>
    </location>
</feature>
<sequence length="280" mass="31811">MGHDYISIFLNSSLYQNPVAALSLLFLFFGRFMPIIALSPFFGSRVLPHPVKVTFALSMFVIFLPKILETTTRPIDFNLTLLMYMSKELLVGLLIGNIMSIPFVVVQSAGMLIDHQRGGSSLMVNDPTIQNQSSPLGTLFNMVLIYLFFTIEGPFMFLEVILQSYEFLPIDQFMNPNFFQTDSRSWAMLAQLLNQVMTLSIQFATPALIAILMTDSFLGIANRLAPQVQITFLGMPLKSLLGLYLVCQGWLLMVKQMRVTSIDWIQHTEEMVRYFKYVGQ</sequence>
<comment type="subcellular location">
    <subcellularLocation>
        <location evidence="1">Cell membrane</location>
        <topology evidence="1">Multi-pass membrane protein</topology>
    </subcellularLocation>
</comment>
<feature type="transmembrane region" description="Helical" evidence="7">
    <location>
        <begin position="89"/>
        <end position="113"/>
    </location>
</feature>
<gene>
    <name evidence="8" type="primary">sctT</name>
    <name evidence="8" type="ORF">ELAC_0023</name>
</gene>